<dbReference type="Pfam" id="PF14657">
    <property type="entry name" value="Arm-DNA-bind_4"/>
    <property type="match status" value="1"/>
</dbReference>
<dbReference type="AlphaFoldDB" id="A0A2G6Q5L9"/>
<dbReference type="InterPro" id="IPR013762">
    <property type="entry name" value="Integrase-like_cat_sf"/>
</dbReference>
<evidence type="ECO:0000256" key="2">
    <source>
        <dbReference type="ARBA" id="ARBA00022908"/>
    </source>
</evidence>
<dbReference type="GO" id="GO:0006310">
    <property type="term" value="P:DNA recombination"/>
    <property type="evidence" value="ECO:0007669"/>
    <property type="project" value="UniProtKB-KW"/>
</dbReference>
<name>A0A2G6Q5L9_9BACI</name>
<dbReference type="RefSeq" id="WP_099686502.1">
    <property type="nucleotide sequence ID" value="NZ_NWUW01000043.1"/>
</dbReference>
<evidence type="ECO:0000256" key="5">
    <source>
        <dbReference type="PROSITE-ProRule" id="PRU01248"/>
    </source>
</evidence>
<evidence type="ECO:0000313" key="9">
    <source>
        <dbReference type="Proteomes" id="UP000228484"/>
    </source>
</evidence>
<keyword evidence="3 5" id="KW-0238">DNA-binding</keyword>
<feature type="domain" description="Tyr recombinase" evidence="6">
    <location>
        <begin position="170"/>
        <end position="366"/>
    </location>
</feature>
<comment type="similarity">
    <text evidence="1">Belongs to the 'phage' integrase family.</text>
</comment>
<dbReference type="PANTHER" id="PTHR30349:SF64">
    <property type="entry name" value="PROPHAGE INTEGRASE INTD-RELATED"/>
    <property type="match status" value="1"/>
</dbReference>
<evidence type="ECO:0000259" key="7">
    <source>
        <dbReference type="PROSITE" id="PS51900"/>
    </source>
</evidence>
<dbReference type="CDD" id="cd01189">
    <property type="entry name" value="INT_ICEBs1_C_like"/>
    <property type="match status" value="1"/>
</dbReference>
<keyword evidence="9" id="KW-1185">Reference proteome</keyword>
<dbReference type="InterPro" id="IPR011010">
    <property type="entry name" value="DNA_brk_join_enz"/>
</dbReference>
<dbReference type="PANTHER" id="PTHR30349">
    <property type="entry name" value="PHAGE INTEGRASE-RELATED"/>
    <property type="match status" value="1"/>
</dbReference>
<dbReference type="Pfam" id="PF14659">
    <property type="entry name" value="Phage_int_SAM_3"/>
    <property type="match status" value="1"/>
</dbReference>
<accession>A0A2G6Q5L9</accession>
<dbReference type="PROSITE" id="PS51900">
    <property type="entry name" value="CB"/>
    <property type="match status" value="1"/>
</dbReference>
<dbReference type="InterPro" id="IPR028259">
    <property type="entry name" value="AP2-like_int_N"/>
</dbReference>
<dbReference type="PROSITE" id="PS51898">
    <property type="entry name" value="TYR_RECOMBINASE"/>
    <property type="match status" value="1"/>
</dbReference>
<dbReference type="Gene3D" id="1.10.443.10">
    <property type="entry name" value="Intergrase catalytic core"/>
    <property type="match status" value="1"/>
</dbReference>
<dbReference type="InterPro" id="IPR044068">
    <property type="entry name" value="CB"/>
</dbReference>
<dbReference type="InterPro" id="IPR002104">
    <property type="entry name" value="Integrase_catalytic"/>
</dbReference>
<evidence type="ECO:0000256" key="4">
    <source>
        <dbReference type="ARBA" id="ARBA00023172"/>
    </source>
</evidence>
<dbReference type="EMBL" id="NWUW01000043">
    <property type="protein sequence ID" value="PIE92123.1"/>
    <property type="molecule type" value="Genomic_DNA"/>
</dbReference>
<dbReference type="GO" id="GO:0003677">
    <property type="term" value="F:DNA binding"/>
    <property type="evidence" value="ECO:0007669"/>
    <property type="project" value="UniProtKB-UniRule"/>
</dbReference>
<dbReference type="Pfam" id="PF00589">
    <property type="entry name" value="Phage_integrase"/>
    <property type="match status" value="1"/>
</dbReference>
<reference evidence="8 9" key="1">
    <citation type="submission" date="2017-09" db="EMBL/GenBank/DDBJ databases">
        <title>Biocontrol bacteria screening and application from spent mushroom substrate.</title>
        <authorList>
            <person name="Sun X."/>
        </authorList>
    </citation>
    <scope>NUCLEOTIDE SEQUENCE [LARGE SCALE GENOMIC DNA]</scope>
    <source>
        <strain evidence="8 9">100374</strain>
    </source>
</reference>
<dbReference type="InterPro" id="IPR050090">
    <property type="entry name" value="Tyrosine_recombinase_XerCD"/>
</dbReference>
<evidence type="ECO:0000256" key="3">
    <source>
        <dbReference type="ARBA" id="ARBA00023125"/>
    </source>
</evidence>
<evidence type="ECO:0000313" key="8">
    <source>
        <dbReference type="EMBL" id="PIE92123.1"/>
    </source>
</evidence>
<dbReference type="InterPro" id="IPR010998">
    <property type="entry name" value="Integrase_recombinase_N"/>
</dbReference>
<evidence type="ECO:0000256" key="1">
    <source>
        <dbReference type="ARBA" id="ARBA00008857"/>
    </source>
</evidence>
<dbReference type="SUPFAM" id="SSF56349">
    <property type="entry name" value="DNA breaking-rejoining enzymes"/>
    <property type="match status" value="1"/>
</dbReference>
<dbReference type="Proteomes" id="UP000228484">
    <property type="component" value="Unassembled WGS sequence"/>
</dbReference>
<proteinExistence type="inferred from homology"/>
<evidence type="ECO:0000259" key="6">
    <source>
        <dbReference type="PROSITE" id="PS51898"/>
    </source>
</evidence>
<protein>
    <submittedName>
        <fullName evidence="8">Site-specific integrase</fullName>
    </submittedName>
</protein>
<comment type="caution">
    <text evidence="8">The sequence shown here is derived from an EMBL/GenBank/DDBJ whole genome shotgun (WGS) entry which is preliminary data.</text>
</comment>
<dbReference type="InterPro" id="IPR004107">
    <property type="entry name" value="Integrase_SAM-like_N"/>
</dbReference>
<dbReference type="Gene3D" id="1.10.150.130">
    <property type="match status" value="1"/>
</dbReference>
<organism evidence="8 9">
    <name type="scientific">Bacillus fungorum</name>
    <dbReference type="NCBI Taxonomy" id="2039284"/>
    <lineage>
        <taxon>Bacteria</taxon>
        <taxon>Bacillati</taxon>
        <taxon>Bacillota</taxon>
        <taxon>Bacilli</taxon>
        <taxon>Bacillales</taxon>
        <taxon>Bacillaceae</taxon>
        <taxon>Bacillus</taxon>
    </lineage>
</organism>
<sequence>MAGRTVKKDQNTKKWYFILTHGKKEDGKPRQFKKRGFKTKQEAHKAMLELEQSLTLGTYIQPNKILYKEYLLERFLEDKMTKVKKQTLNTYRWIVEKHIIPAIGDVELTKLSPMIIQGLYNKLTKEKVLSDENIQKVHTLINDSLKKAERWGLIARNPAALVDRPKAVKKEITVWNVEEVRQFLKYAKKSGRYYIAFLLALTTGMRQGEILGLRWKYVDFENGCVRITQTLSSDGKDLLPYTKTKSGSRTIDLPEETATALKKHWLFIRGEREKNCSYKNLDLVVCTEFGTPTHKSNIRRVFKSIIKKADIPKIRFHDMRHTHATLLLLQGVNPKIVSERLGHADVRITLDTYSHLLPSMQKDTAIKFGEMLFGEDDKYRIEINLD</sequence>
<dbReference type="GO" id="GO:0015074">
    <property type="term" value="P:DNA integration"/>
    <property type="evidence" value="ECO:0007669"/>
    <property type="project" value="UniProtKB-KW"/>
</dbReference>
<keyword evidence="2" id="KW-0229">DNA integration</keyword>
<feature type="domain" description="Core-binding (CB)" evidence="7">
    <location>
        <begin position="66"/>
        <end position="149"/>
    </location>
</feature>
<keyword evidence="4" id="KW-0233">DNA recombination</keyword>
<gene>
    <name evidence="8" type="ORF">CO726_28290</name>
</gene>